<dbReference type="AlphaFoldDB" id="A0A822YUR8"/>
<dbReference type="Proteomes" id="UP000607653">
    <property type="component" value="Unassembled WGS sequence"/>
</dbReference>
<dbReference type="SUPFAM" id="SSF54160">
    <property type="entry name" value="Chromo domain-like"/>
    <property type="match status" value="1"/>
</dbReference>
<gene>
    <name evidence="2" type="ORF">HUJ06_005809</name>
</gene>
<evidence type="ECO:0000313" key="2">
    <source>
        <dbReference type="EMBL" id="DAD35169.1"/>
    </source>
</evidence>
<dbReference type="EMBL" id="DUZY01000004">
    <property type="protein sequence ID" value="DAD35169.1"/>
    <property type="molecule type" value="Genomic_DNA"/>
</dbReference>
<comment type="caution">
    <text evidence="2">The sequence shown here is derived from an EMBL/GenBank/DDBJ whole genome shotgun (WGS) entry which is preliminary data.</text>
</comment>
<protein>
    <recommendedName>
        <fullName evidence="1">Chromo domain-containing protein</fullName>
    </recommendedName>
</protein>
<organism evidence="2 3">
    <name type="scientific">Nelumbo nucifera</name>
    <name type="common">Sacred lotus</name>
    <dbReference type="NCBI Taxonomy" id="4432"/>
    <lineage>
        <taxon>Eukaryota</taxon>
        <taxon>Viridiplantae</taxon>
        <taxon>Streptophyta</taxon>
        <taxon>Embryophyta</taxon>
        <taxon>Tracheophyta</taxon>
        <taxon>Spermatophyta</taxon>
        <taxon>Magnoliopsida</taxon>
        <taxon>Proteales</taxon>
        <taxon>Nelumbonaceae</taxon>
        <taxon>Nelumbo</taxon>
    </lineage>
</organism>
<dbReference type="InterPro" id="IPR023780">
    <property type="entry name" value="Chromo_domain"/>
</dbReference>
<proteinExistence type="predicted"/>
<dbReference type="InterPro" id="IPR016197">
    <property type="entry name" value="Chromo-like_dom_sf"/>
</dbReference>
<name>A0A822YUR8_NELNU</name>
<evidence type="ECO:0000313" key="3">
    <source>
        <dbReference type="Proteomes" id="UP000607653"/>
    </source>
</evidence>
<evidence type="ECO:0000259" key="1">
    <source>
        <dbReference type="Pfam" id="PF00385"/>
    </source>
</evidence>
<feature type="domain" description="Chromo" evidence="1">
    <location>
        <begin position="26"/>
        <end position="66"/>
    </location>
</feature>
<sequence length="74" mass="8470">MKKSYSNVAASDLPPLMVPSDAPKVPVAILDRQMVKRGNVAATKVLVKWHNYPPEAATWEFYYDLCKKYPRFNL</sequence>
<dbReference type="Pfam" id="PF00385">
    <property type="entry name" value="Chromo"/>
    <property type="match status" value="1"/>
</dbReference>
<reference evidence="2 3" key="1">
    <citation type="journal article" date="2020" name="Mol. Biol. Evol.">
        <title>Distinct Expression and Methylation Patterns for Genes with Different Fates following a Single Whole-Genome Duplication in Flowering Plants.</title>
        <authorList>
            <person name="Shi T."/>
            <person name="Rahmani R.S."/>
            <person name="Gugger P.F."/>
            <person name="Wang M."/>
            <person name="Li H."/>
            <person name="Zhang Y."/>
            <person name="Li Z."/>
            <person name="Wang Q."/>
            <person name="Van de Peer Y."/>
            <person name="Marchal K."/>
            <person name="Chen J."/>
        </authorList>
    </citation>
    <scope>NUCLEOTIDE SEQUENCE [LARGE SCALE GENOMIC DNA]</scope>
    <source>
        <tissue evidence="2">Leaf</tissue>
    </source>
</reference>
<dbReference type="Gene3D" id="2.40.50.40">
    <property type="match status" value="1"/>
</dbReference>
<keyword evidence="3" id="KW-1185">Reference proteome</keyword>
<accession>A0A822YUR8</accession>